<dbReference type="PANTHER" id="PTHR43047">
    <property type="entry name" value="TWO-COMPONENT HISTIDINE PROTEIN KINASE"/>
    <property type="match status" value="1"/>
</dbReference>
<dbReference type="InterPro" id="IPR001789">
    <property type="entry name" value="Sig_transdc_resp-reg_receiver"/>
</dbReference>
<dbReference type="Pfam" id="PF02518">
    <property type="entry name" value="HATPase_c"/>
    <property type="match status" value="1"/>
</dbReference>
<comment type="subcellular location">
    <subcellularLocation>
        <location evidence="2">Cell inner membrane</location>
        <topology evidence="2">Multi-pass membrane protein</topology>
    </subcellularLocation>
</comment>
<dbReference type="InterPro" id="IPR005467">
    <property type="entry name" value="His_kinase_dom"/>
</dbReference>
<dbReference type="Gene3D" id="3.30.565.10">
    <property type="entry name" value="Histidine kinase-like ATPase, C-terminal domain"/>
    <property type="match status" value="1"/>
</dbReference>
<dbReference type="EC" id="2.7.13.3" evidence="3"/>
<evidence type="ECO:0000256" key="1">
    <source>
        <dbReference type="ARBA" id="ARBA00000085"/>
    </source>
</evidence>
<evidence type="ECO:0000256" key="10">
    <source>
        <dbReference type="SAM" id="Phobius"/>
    </source>
</evidence>
<dbReference type="GO" id="GO:0000155">
    <property type="term" value="F:phosphorelay sensor kinase activity"/>
    <property type="evidence" value="ECO:0007669"/>
    <property type="project" value="InterPro"/>
</dbReference>
<dbReference type="SMART" id="SM00448">
    <property type="entry name" value="REC"/>
    <property type="match status" value="1"/>
</dbReference>
<evidence type="ECO:0000256" key="7">
    <source>
        <dbReference type="PROSITE-ProRule" id="PRU00169"/>
    </source>
</evidence>
<dbReference type="EMBL" id="SMLM01000001">
    <property type="protein sequence ID" value="TFZ06352.1"/>
    <property type="molecule type" value="Genomic_DNA"/>
</dbReference>
<dbReference type="InterPro" id="IPR011006">
    <property type="entry name" value="CheY-like_superfamily"/>
</dbReference>
<dbReference type="CDD" id="cd00082">
    <property type="entry name" value="HisKA"/>
    <property type="match status" value="1"/>
</dbReference>
<feature type="domain" description="Response regulatory" evidence="12">
    <location>
        <begin position="638"/>
        <end position="754"/>
    </location>
</feature>
<dbReference type="GO" id="GO:0009927">
    <property type="term" value="F:histidine phosphotransfer kinase activity"/>
    <property type="evidence" value="ECO:0007669"/>
    <property type="project" value="TreeGrafter"/>
</dbReference>
<dbReference type="SUPFAM" id="SSF47384">
    <property type="entry name" value="Homodimeric domain of signal transducing histidine kinase"/>
    <property type="match status" value="1"/>
</dbReference>
<dbReference type="Gene3D" id="1.10.287.130">
    <property type="match status" value="1"/>
</dbReference>
<feature type="transmembrane region" description="Helical" evidence="10">
    <location>
        <begin position="286"/>
        <end position="311"/>
    </location>
</feature>
<evidence type="ECO:0000259" key="12">
    <source>
        <dbReference type="PROSITE" id="PS50110"/>
    </source>
</evidence>
<dbReference type="Proteomes" id="UP000298180">
    <property type="component" value="Unassembled WGS sequence"/>
</dbReference>
<evidence type="ECO:0000256" key="9">
    <source>
        <dbReference type="SAM" id="MobiDB-lite"/>
    </source>
</evidence>
<organism evidence="13 14">
    <name type="scientific">Ramlibacter henchirensis</name>
    <dbReference type="NCBI Taxonomy" id="204072"/>
    <lineage>
        <taxon>Bacteria</taxon>
        <taxon>Pseudomonadati</taxon>
        <taxon>Pseudomonadota</taxon>
        <taxon>Betaproteobacteria</taxon>
        <taxon>Burkholderiales</taxon>
        <taxon>Comamonadaceae</taxon>
        <taxon>Ramlibacter</taxon>
    </lineage>
</organism>
<keyword evidence="8" id="KW-0175">Coiled coil</keyword>
<dbReference type="PROSITE" id="PS50109">
    <property type="entry name" value="HIS_KIN"/>
    <property type="match status" value="1"/>
</dbReference>
<sequence length="756" mass="81117">MNSLASEAPLDPPADPAPAAHNARPLQRRLTLLALGGLLPLLLAATASLLYSMHQREREVQRTALHTARAIGVALRAEIEGTIGTLEALSTANSLQEGRLSNFEDRARRLVEARGWRNLTLADPQARLLVSTSTPALPAAVDTDSLKRAIETRAPVVGNLFVGRQRLTPAFAVRYPIVRNGEVQYIVSAVLGSEQVLELVREQNLPDGQVAAIFDPSGVRIARTIEHSEQRPSESLRALMERGGDEGMGRTQTLEGVEAHTGFHRVAGLGWTVAVGIPVAEASSAVFASTALAAAGLLASLGVSAWLAWVLSRRVSRPITQLKAAAAALGRGEPLAPQRLEIEELDEVANALVQASREREAAAREKLVAEAERERLLAQATAALARAEAAARSKDEFLAVLGHELRNPLAPISSALHLMSLKGDESTRAERRIVERQLNHMTRLVDDLLDVSRITGGKLRIRREPMRIGPWIEQVVETVRGPMGTRTLQVDLPDDVAHAWVQGDSVRLAQVLGNLLGNAIKFTQESGRIAISGRIESGQVVVDVSDDGIGLSADEVRRVFDLFYQAPQGQHRTSAGLGLGLTIVRSLVEMHEGLVQVRSDGPGLGSTFSLRLPLVAEPPTIAAEQAPAPARPATAGARVLVVDDNVDAADTGAALLEACGFEVAVAYAADEALRRLEAFHADVALLDIGLPGMDGYQLARAIRTGPRGQEIRLMALTGYGQESDVRRARDHGFDAHMTKPVDVDALLELLQSLARH</sequence>
<keyword evidence="5" id="KW-0808">Transferase</keyword>
<dbReference type="InterPro" id="IPR036097">
    <property type="entry name" value="HisK_dim/P_sf"/>
</dbReference>
<accession>A0A4Z0C628</accession>
<gene>
    <name evidence="13" type="ORF">EZ313_06815</name>
</gene>
<dbReference type="FunFam" id="3.30.565.10:FF:000006">
    <property type="entry name" value="Sensor histidine kinase WalK"/>
    <property type="match status" value="1"/>
</dbReference>
<dbReference type="InterPro" id="IPR036890">
    <property type="entry name" value="HATPase_C_sf"/>
</dbReference>
<feature type="domain" description="Histidine kinase" evidence="11">
    <location>
        <begin position="400"/>
        <end position="616"/>
    </location>
</feature>
<feature type="region of interest" description="Disordered" evidence="9">
    <location>
        <begin position="1"/>
        <end position="22"/>
    </location>
</feature>
<dbReference type="InterPro" id="IPR003661">
    <property type="entry name" value="HisK_dim/P_dom"/>
</dbReference>
<evidence type="ECO:0000256" key="2">
    <source>
        <dbReference type="ARBA" id="ARBA00004429"/>
    </source>
</evidence>
<dbReference type="Pfam" id="PF00072">
    <property type="entry name" value="Response_reg"/>
    <property type="match status" value="1"/>
</dbReference>
<dbReference type="Pfam" id="PF00512">
    <property type="entry name" value="HisKA"/>
    <property type="match status" value="1"/>
</dbReference>
<feature type="coiled-coil region" evidence="8">
    <location>
        <begin position="345"/>
        <end position="388"/>
    </location>
</feature>
<evidence type="ECO:0000256" key="6">
    <source>
        <dbReference type="ARBA" id="ARBA00022777"/>
    </source>
</evidence>
<comment type="caution">
    <text evidence="13">The sequence shown here is derived from an EMBL/GenBank/DDBJ whole genome shotgun (WGS) entry which is preliminary data.</text>
</comment>
<keyword evidence="10" id="KW-1133">Transmembrane helix</keyword>
<dbReference type="PANTHER" id="PTHR43047:SF72">
    <property type="entry name" value="OSMOSENSING HISTIDINE PROTEIN KINASE SLN1"/>
    <property type="match status" value="1"/>
</dbReference>
<evidence type="ECO:0000313" key="13">
    <source>
        <dbReference type="EMBL" id="TFZ06352.1"/>
    </source>
</evidence>
<dbReference type="InterPro" id="IPR004358">
    <property type="entry name" value="Sig_transdc_His_kin-like_C"/>
</dbReference>
<dbReference type="PRINTS" id="PR00344">
    <property type="entry name" value="BCTRLSENSOR"/>
</dbReference>
<name>A0A4Z0C628_9BURK</name>
<protein>
    <recommendedName>
        <fullName evidence="3">histidine kinase</fullName>
        <ecNumber evidence="3">2.7.13.3</ecNumber>
    </recommendedName>
</protein>
<dbReference type="SMART" id="SM00388">
    <property type="entry name" value="HisKA"/>
    <property type="match status" value="1"/>
</dbReference>
<evidence type="ECO:0000256" key="4">
    <source>
        <dbReference type="ARBA" id="ARBA00022553"/>
    </source>
</evidence>
<keyword evidence="4 7" id="KW-0597">Phosphoprotein</keyword>
<keyword evidence="6 13" id="KW-0418">Kinase</keyword>
<dbReference type="InterPro" id="IPR003594">
    <property type="entry name" value="HATPase_dom"/>
</dbReference>
<dbReference type="CDD" id="cd18774">
    <property type="entry name" value="PDC2_HK_sensor"/>
    <property type="match status" value="1"/>
</dbReference>
<evidence type="ECO:0000259" key="11">
    <source>
        <dbReference type="PROSITE" id="PS50109"/>
    </source>
</evidence>
<dbReference type="GO" id="GO:0005886">
    <property type="term" value="C:plasma membrane"/>
    <property type="evidence" value="ECO:0007669"/>
    <property type="project" value="UniProtKB-SubCell"/>
</dbReference>
<keyword evidence="10" id="KW-0812">Transmembrane</keyword>
<keyword evidence="10" id="KW-0472">Membrane</keyword>
<dbReference type="CDD" id="cd18773">
    <property type="entry name" value="PDC1_HK_sensor"/>
    <property type="match status" value="1"/>
</dbReference>
<dbReference type="PROSITE" id="PS50110">
    <property type="entry name" value="RESPONSE_REGULATORY"/>
    <property type="match status" value="1"/>
</dbReference>
<dbReference type="OrthoDB" id="8552871at2"/>
<evidence type="ECO:0000256" key="3">
    <source>
        <dbReference type="ARBA" id="ARBA00012438"/>
    </source>
</evidence>
<dbReference type="SMART" id="SM00387">
    <property type="entry name" value="HATPase_c"/>
    <property type="match status" value="1"/>
</dbReference>
<reference evidence="13 14" key="1">
    <citation type="submission" date="2019-03" db="EMBL/GenBank/DDBJ databases">
        <title>Ramlibacter henchirensis DSM 14656, whole genome shotgun sequence.</title>
        <authorList>
            <person name="Zhang X."/>
            <person name="Feng G."/>
            <person name="Zhu H."/>
        </authorList>
    </citation>
    <scope>NUCLEOTIDE SEQUENCE [LARGE SCALE GENOMIC DNA]</scope>
    <source>
        <strain evidence="13 14">DSM 14656</strain>
    </source>
</reference>
<proteinExistence type="predicted"/>
<dbReference type="SUPFAM" id="SSF52172">
    <property type="entry name" value="CheY-like"/>
    <property type="match status" value="1"/>
</dbReference>
<feature type="modified residue" description="4-aspartylphosphate" evidence="7">
    <location>
        <position position="687"/>
    </location>
</feature>
<comment type="catalytic activity">
    <reaction evidence="1">
        <text>ATP + protein L-histidine = ADP + protein N-phospho-L-histidine.</text>
        <dbReference type="EC" id="2.7.13.3"/>
    </reaction>
</comment>
<evidence type="ECO:0000313" key="14">
    <source>
        <dbReference type="Proteomes" id="UP000298180"/>
    </source>
</evidence>
<dbReference type="Gene3D" id="3.40.50.2300">
    <property type="match status" value="1"/>
</dbReference>
<dbReference type="AlphaFoldDB" id="A0A4Z0C628"/>
<dbReference type="SUPFAM" id="SSF55874">
    <property type="entry name" value="ATPase domain of HSP90 chaperone/DNA topoisomerase II/histidine kinase"/>
    <property type="match status" value="1"/>
</dbReference>
<evidence type="ECO:0000256" key="5">
    <source>
        <dbReference type="ARBA" id="ARBA00022679"/>
    </source>
</evidence>
<feature type="transmembrane region" description="Helical" evidence="10">
    <location>
        <begin position="30"/>
        <end position="51"/>
    </location>
</feature>
<dbReference type="Gene3D" id="3.30.450.20">
    <property type="entry name" value="PAS domain"/>
    <property type="match status" value="1"/>
</dbReference>
<dbReference type="CDD" id="cd17580">
    <property type="entry name" value="REC_2_DhkD-like"/>
    <property type="match status" value="1"/>
</dbReference>
<evidence type="ECO:0000256" key="8">
    <source>
        <dbReference type="SAM" id="Coils"/>
    </source>
</evidence>
<keyword evidence="14" id="KW-1185">Reference proteome</keyword>
<dbReference type="RefSeq" id="WP_135262439.1">
    <property type="nucleotide sequence ID" value="NZ_SMLM01000001.1"/>
</dbReference>